<evidence type="ECO:0000313" key="2">
    <source>
        <dbReference type="Proteomes" id="UP000004342"/>
    </source>
</evidence>
<dbReference type="Proteomes" id="UP000004342">
    <property type="component" value="Unassembled WGS sequence"/>
</dbReference>
<gene>
    <name evidence="1" type="ORF">AC1_A0463</name>
</gene>
<comment type="caution">
    <text evidence="1">The sequence shown here is derived from an EMBL/GenBank/DDBJ whole genome shotgun (WGS) entry which is preliminary data.</text>
</comment>
<sequence length="46" mass="5576">MYIFKYKGYIVLGLTEIAKKIDIYSYNFFYLTMNESEKSFSNILKF</sequence>
<dbReference type="EMBL" id="ABDV01000024">
    <property type="protein sequence ID" value="EDT23016.1"/>
    <property type="molecule type" value="Genomic_DNA"/>
</dbReference>
<dbReference type="AlphaFoldDB" id="A0AAV3BPH6"/>
<name>A0AAV3BPH6_CLOPF</name>
<evidence type="ECO:0000313" key="1">
    <source>
        <dbReference type="EMBL" id="EDT23016.1"/>
    </source>
</evidence>
<accession>A0AAV3BPH6</accession>
<protein>
    <submittedName>
        <fullName evidence="1">Uncharacterized protein</fullName>
    </submittedName>
</protein>
<reference evidence="1 2" key="1">
    <citation type="submission" date="2007-07" db="EMBL/GenBank/DDBJ databases">
        <title>Annotation of Clostridium perfringens B str. ATCC 3626.</title>
        <authorList>
            <person name="Paulsen I."/>
            <person name="Sebastian Y."/>
        </authorList>
    </citation>
    <scope>NUCLEOTIDE SEQUENCE [LARGE SCALE GENOMIC DNA]</scope>
    <source>
        <strain evidence="2">B str. ATCC 3626</strain>
    </source>
</reference>
<proteinExistence type="predicted"/>
<organism evidence="1 2">
    <name type="scientific">Clostridium perfringens B str. ATCC 3626</name>
    <dbReference type="NCBI Taxonomy" id="451754"/>
    <lineage>
        <taxon>Bacteria</taxon>
        <taxon>Bacillati</taxon>
        <taxon>Bacillota</taxon>
        <taxon>Clostridia</taxon>
        <taxon>Eubacteriales</taxon>
        <taxon>Clostridiaceae</taxon>
        <taxon>Clostridium</taxon>
    </lineage>
</organism>